<keyword evidence="1" id="KW-0472">Membrane</keyword>
<organism evidence="2 3">
    <name type="scientific">Sphingobacterium hungaricum</name>
    <dbReference type="NCBI Taxonomy" id="2082723"/>
    <lineage>
        <taxon>Bacteria</taxon>
        <taxon>Pseudomonadati</taxon>
        <taxon>Bacteroidota</taxon>
        <taxon>Sphingobacteriia</taxon>
        <taxon>Sphingobacteriales</taxon>
        <taxon>Sphingobacteriaceae</taxon>
        <taxon>Sphingobacterium</taxon>
    </lineage>
</organism>
<feature type="transmembrane region" description="Helical" evidence="1">
    <location>
        <begin position="16"/>
        <end position="35"/>
    </location>
</feature>
<comment type="caution">
    <text evidence="2">The sequence shown here is derived from an EMBL/GenBank/DDBJ whole genome shotgun (WGS) entry which is preliminary data.</text>
</comment>
<name>A0A928V1Q3_9SPHI</name>
<evidence type="ECO:0000313" key="2">
    <source>
        <dbReference type="EMBL" id="MBE8715044.1"/>
    </source>
</evidence>
<evidence type="ECO:0000256" key="1">
    <source>
        <dbReference type="SAM" id="Phobius"/>
    </source>
</evidence>
<proteinExistence type="predicted"/>
<dbReference type="SUPFAM" id="SSF47781">
    <property type="entry name" value="RuvA domain 2-like"/>
    <property type="match status" value="3"/>
</dbReference>
<dbReference type="InterPro" id="IPR051675">
    <property type="entry name" value="Endo/Exo/Phosphatase_dom_1"/>
</dbReference>
<protein>
    <submittedName>
        <fullName evidence="2">Competence protein ComEA</fullName>
    </submittedName>
</protein>
<dbReference type="Pfam" id="PF12836">
    <property type="entry name" value="HHH_3"/>
    <property type="match status" value="2"/>
</dbReference>
<dbReference type="Proteomes" id="UP000616201">
    <property type="component" value="Unassembled WGS sequence"/>
</dbReference>
<dbReference type="RefSeq" id="WP_196936898.1">
    <property type="nucleotide sequence ID" value="NZ_MU158698.1"/>
</dbReference>
<evidence type="ECO:0000313" key="3">
    <source>
        <dbReference type="Proteomes" id="UP000616201"/>
    </source>
</evidence>
<dbReference type="InterPro" id="IPR010994">
    <property type="entry name" value="RuvA_2-like"/>
</dbReference>
<dbReference type="AlphaFoldDB" id="A0A928V1Q3"/>
<keyword evidence="3" id="KW-1185">Reference proteome</keyword>
<dbReference type="GO" id="GO:0015627">
    <property type="term" value="C:type II protein secretion system complex"/>
    <property type="evidence" value="ECO:0007669"/>
    <property type="project" value="TreeGrafter"/>
</dbReference>
<gene>
    <name evidence="2" type="ORF">C4F49_15275</name>
</gene>
<reference evidence="2" key="1">
    <citation type="submission" date="2018-02" db="EMBL/GenBank/DDBJ databases">
        <authorList>
            <person name="Vasarhelyi B.M."/>
            <person name="Deshmukh S."/>
            <person name="Balint B."/>
            <person name="Kukolya J."/>
        </authorList>
    </citation>
    <scope>NUCLEOTIDE SEQUENCE</scope>
    <source>
        <strain evidence="2">KB22</strain>
    </source>
</reference>
<dbReference type="GO" id="GO:0015628">
    <property type="term" value="P:protein secretion by the type II secretion system"/>
    <property type="evidence" value="ECO:0007669"/>
    <property type="project" value="TreeGrafter"/>
</dbReference>
<dbReference type="PANTHER" id="PTHR21180:SF32">
    <property type="entry name" value="ENDONUCLEASE_EXONUCLEASE_PHOSPHATASE FAMILY DOMAIN-CONTAINING PROTEIN 1"/>
    <property type="match status" value="1"/>
</dbReference>
<accession>A0A928V1Q3</accession>
<dbReference type="EMBL" id="PRDK01000009">
    <property type="protein sequence ID" value="MBE8715044.1"/>
    <property type="molecule type" value="Genomic_DNA"/>
</dbReference>
<sequence length="300" mass="35107">MKRFFEFFSITRSERNGFYVLFCIILLLIFIPVLYQKFTPKSNPSYTLVEFPEEEKNDFRYADSKNHYDYSKRESTAKNNHVTYFPFNPNNLPDSSWLKLGLTPRQIAVIKNYEKKGGKFYKKEDLAKIYSISEKDYARLEPYINIPSKNSEVPIPDKKIEVYPSKSSTVRIDINSADTTDWKQLKGIGSSYAKRIVNYRIALGGFYKVEQLKEVYGLPEELYQQIYPQLFVGNTGVSKININSADLDMLKKHPYISNKEAQLLVSYRTQHGDYKSMDDLRKILAINENFFLKIEPYLAF</sequence>
<dbReference type="PANTHER" id="PTHR21180">
    <property type="entry name" value="ENDONUCLEASE/EXONUCLEASE/PHOSPHATASE FAMILY DOMAIN-CONTAINING PROTEIN 1"/>
    <property type="match status" value="1"/>
</dbReference>
<dbReference type="Gene3D" id="1.10.150.280">
    <property type="entry name" value="AF1531-like domain"/>
    <property type="match status" value="2"/>
</dbReference>
<keyword evidence="1" id="KW-1133">Transmembrane helix</keyword>
<keyword evidence="1" id="KW-0812">Transmembrane</keyword>